<feature type="domain" description="SIS" evidence="5">
    <location>
        <begin position="136"/>
        <end position="276"/>
    </location>
</feature>
<accession>A0A9D1H2C0</accession>
<keyword evidence="1" id="KW-0805">Transcription regulation</keyword>
<dbReference type="GO" id="GO:0097367">
    <property type="term" value="F:carbohydrate derivative binding"/>
    <property type="evidence" value="ECO:0007669"/>
    <property type="project" value="InterPro"/>
</dbReference>
<evidence type="ECO:0000313" key="6">
    <source>
        <dbReference type="EMBL" id="HIT76825.1"/>
    </source>
</evidence>
<proteinExistence type="predicted"/>
<name>A0A9D1H2C0_9ACTN</name>
<dbReference type="GO" id="GO:1901135">
    <property type="term" value="P:carbohydrate derivative metabolic process"/>
    <property type="evidence" value="ECO:0007669"/>
    <property type="project" value="InterPro"/>
</dbReference>
<evidence type="ECO:0000313" key="7">
    <source>
        <dbReference type="Proteomes" id="UP000886842"/>
    </source>
</evidence>
<dbReference type="CDD" id="cd05013">
    <property type="entry name" value="SIS_RpiR"/>
    <property type="match status" value="1"/>
</dbReference>
<dbReference type="EMBL" id="DVLP01000421">
    <property type="protein sequence ID" value="HIT76825.1"/>
    <property type="molecule type" value="Genomic_DNA"/>
</dbReference>
<dbReference type="PANTHER" id="PTHR30514:SF1">
    <property type="entry name" value="HTH-TYPE TRANSCRIPTIONAL REGULATOR HEXR-RELATED"/>
    <property type="match status" value="1"/>
</dbReference>
<evidence type="ECO:0000259" key="5">
    <source>
        <dbReference type="PROSITE" id="PS51464"/>
    </source>
</evidence>
<dbReference type="InterPro" id="IPR046348">
    <property type="entry name" value="SIS_dom_sf"/>
</dbReference>
<dbReference type="PROSITE" id="PS51464">
    <property type="entry name" value="SIS"/>
    <property type="match status" value="1"/>
</dbReference>
<feature type="domain" description="HTH rpiR-type" evidence="4">
    <location>
        <begin position="10"/>
        <end position="86"/>
    </location>
</feature>
<keyword evidence="3" id="KW-0804">Transcription</keyword>
<evidence type="ECO:0000259" key="4">
    <source>
        <dbReference type="PROSITE" id="PS51071"/>
    </source>
</evidence>
<dbReference type="PANTHER" id="PTHR30514">
    <property type="entry name" value="GLUCOKINASE"/>
    <property type="match status" value="1"/>
</dbReference>
<dbReference type="InterPro" id="IPR035472">
    <property type="entry name" value="RpiR-like_SIS"/>
</dbReference>
<dbReference type="Gene3D" id="3.40.50.10490">
    <property type="entry name" value="Glucose-6-phosphate isomerase like protein, domain 1"/>
    <property type="match status" value="1"/>
</dbReference>
<dbReference type="PROSITE" id="PS51071">
    <property type="entry name" value="HTH_RPIR"/>
    <property type="match status" value="1"/>
</dbReference>
<gene>
    <name evidence="6" type="ORF">IAA98_14695</name>
</gene>
<dbReference type="InterPro" id="IPR001347">
    <property type="entry name" value="SIS_dom"/>
</dbReference>
<dbReference type="InterPro" id="IPR000281">
    <property type="entry name" value="HTH_RpiR"/>
</dbReference>
<evidence type="ECO:0000256" key="2">
    <source>
        <dbReference type="ARBA" id="ARBA00023125"/>
    </source>
</evidence>
<dbReference type="InterPro" id="IPR009057">
    <property type="entry name" value="Homeodomain-like_sf"/>
</dbReference>
<organism evidence="6 7">
    <name type="scientific">Candidatus Avipropionibacterium avicola</name>
    <dbReference type="NCBI Taxonomy" id="2840701"/>
    <lineage>
        <taxon>Bacteria</taxon>
        <taxon>Bacillati</taxon>
        <taxon>Actinomycetota</taxon>
        <taxon>Actinomycetes</taxon>
        <taxon>Propionibacteriales</taxon>
        <taxon>Propionibacteriaceae</taxon>
        <taxon>Propionibacteriaceae incertae sedis</taxon>
        <taxon>Candidatus Avipropionibacterium</taxon>
    </lineage>
</organism>
<dbReference type="Proteomes" id="UP000886842">
    <property type="component" value="Unassembled WGS sequence"/>
</dbReference>
<protein>
    <submittedName>
        <fullName evidence="6">MurR/RpiR family transcriptional regulator</fullName>
    </submittedName>
</protein>
<dbReference type="Pfam" id="PF01418">
    <property type="entry name" value="HTH_6"/>
    <property type="match status" value="1"/>
</dbReference>
<evidence type="ECO:0000256" key="3">
    <source>
        <dbReference type="ARBA" id="ARBA00023163"/>
    </source>
</evidence>
<dbReference type="SUPFAM" id="SSF46689">
    <property type="entry name" value="Homeodomain-like"/>
    <property type="match status" value="1"/>
</dbReference>
<keyword evidence="2" id="KW-0238">DNA-binding</keyword>
<reference evidence="6" key="1">
    <citation type="submission" date="2020-10" db="EMBL/GenBank/DDBJ databases">
        <authorList>
            <person name="Gilroy R."/>
        </authorList>
    </citation>
    <scope>NUCLEOTIDE SEQUENCE</scope>
    <source>
        <strain evidence="6">ChiGjej1B1-24693</strain>
    </source>
</reference>
<dbReference type="GO" id="GO:0003700">
    <property type="term" value="F:DNA-binding transcription factor activity"/>
    <property type="evidence" value="ECO:0007669"/>
    <property type="project" value="InterPro"/>
</dbReference>
<sequence>MGQVVQHTPGAVSSRIRAVRPQLTTTMARIADVLLADPEAPLQLSIIELAQRAETSAATITRFCRLLGYTGYVPFRVAVAQDIGRRDANASWRTDIGEEFGPDDAPQAVLSTLLTAHVQSLEETASVLDVNLMTEVAHRIVRSRHVDVYGVGGSGRRAAELESRLYRIGINTHAWTELHDGLASAAIQGNDCVAIAISSSGRTEATIQMMETAAATGATTVAVTAQHATPLGEAADHAIIALAHERFMQPDDLSGTHAQMFVLDLLYLLVAQAAFAQSTATLAATAAAVAPYRRPVTRSAPVTPITQPS</sequence>
<dbReference type="GO" id="GO:0003677">
    <property type="term" value="F:DNA binding"/>
    <property type="evidence" value="ECO:0007669"/>
    <property type="project" value="UniProtKB-KW"/>
</dbReference>
<comment type="caution">
    <text evidence="6">The sequence shown here is derived from an EMBL/GenBank/DDBJ whole genome shotgun (WGS) entry which is preliminary data.</text>
</comment>
<dbReference type="SUPFAM" id="SSF53697">
    <property type="entry name" value="SIS domain"/>
    <property type="match status" value="1"/>
</dbReference>
<dbReference type="Pfam" id="PF01380">
    <property type="entry name" value="SIS"/>
    <property type="match status" value="1"/>
</dbReference>
<evidence type="ECO:0000256" key="1">
    <source>
        <dbReference type="ARBA" id="ARBA00023015"/>
    </source>
</evidence>
<reference evidence="6" key="2">
    <citation type="journal article" date="2021" name="PeerJ">
        <title>Extensive microbial diversity within the chicken gut microbiome revealed by metagenomics and culture.</title>
        <authorList>
            <person name="Gilroy R."/>
            <person name="Ravi A."/>
            <person name="Getino M."/>
            <person name="Pursley I."/>
            <person name="Horton D.L."/>
            <person name="Alikhan N.F."/>
            <person name="Baker D."/>
            <person name="Gharbi K."/>
            <person name="Hall N."/>
            <person name="Watson M."/>
            <person name="Adriaenssens E.M."/>
            <person name="Foster-Nyarko E."/>
            <person name="Jarju S."/>
            <person name="Secka A."/>
            <person name="Antonio M."/>
            <person name="Oren A."/>
            <person name="Chaudhuri R.R."/>
            <person name="La Ragione R."/>
            <person name="Hildebrand F."/>
            <person name="Pallen M.J."/>
        </authorList>
    </citation>
    <scope>NUCLEOTIDE SEQUENCE</scope>
    <source>
        <strain evidence="6">ChiGjej1B1-24693</strain>
    </source>
</reference>
<dbReference type="AlphaFoldDB" id="A0A9D1H2C0"/>
<dbReference type="Gene3D" id="1.10.10.10">
    <property type="entry name" value="Winged helix-like DNA-binding domain superfamily/Winged helix DNA-binding domain"/>
    <property type="match status" value="1"/>
</dbReference>
<dbReference type="InterPro" id="IPR047640">
    <property type="entry name" value="RpiR-like"/>
</dbReference>
<dbReference type="InterPro" id="IPR036388">
    <property type="entry name" value="WH-like_DNA-bd_sf"/>
</dbReference>